<evidence type="ECO:0000256" key="5">
    <source>
        <dbReference type="ARBA" id="ARBA00023136"/>
    </source>
</evidence>
<dbReference type="InterPro" id="IPR037185">
    <property type="entry name" value="EmrE-like"/>
</dbReference>
<name>A0AA38GNB3_TAXCH</name>
<evidence type="ECO:0000313" key="8">
    <source>
        <dbReference type="EMBL" id="KAH9325033.1"/>
    </source>
</evidence>
<feature type="transmembrane region" description="Helical" evidence="6">
    <location>
        <begin position="87"/>
        <end position="105"/>
    </location>
</feature>
<keyword evidence="9" id="KW-1185">Reference proteome</keyword>
<feature type="domain" description="EamA" evidence="7">
    <location>
        <begin position="167"/>
        <end position="288"/>
    </location>
</feature>
<evidence type="ECO:0000256" key="4">
    <source>
        <dbReference type="ARBA" id="ARBA00022989"/>
    </source>
</evidence>
<dbReference type="InterPro" id="IPR030184">
    <property type="entry name" value="WAT1-related"/>
</dbReference>
<dbReference type="AlphaFoldDB" id="A0AA38GNB3"/>
<dbReference type="SUPFAM" id="SSF103481">
    <property type="entry name" value="Multidrug resistance efflux transporter EmrE"/>
    <property type="match status" value="1"/>
</dbReference>
<dbReference type="Proteomes" id="UP000824469">
    <property type="component" value="Unassembled WGS sequence"/>
</dbReference>
<dbReference type="GO" id="GO:0016020">
    <property type="term" value="C:membrane"/>
    <property type="evidence" value="ECO:0007669"/>
    <property type="project" value="UniProtKB-SubCell"/>
</dbReference>
<evidence type="ECO:0000256" key="3">
    <source>
        <dbReference type="ARBA" id="ARBA00022692"/>
    </source>
</evidence>
<feature type="transmembrane region" description="Helical" evidence="6">
    <location>
        <begin position="165"/>
        <end position="185"/>
    </location>
</feature>
<organism evidence="8 9">
    <name type="scientific">Taxus chinensis</name>
    <name type="common">Chinese yew</name>
    <name type="synonym">Taxus wallichiana var. chinensis</name>
    <dbReference type="NCBI Taxonomy" id="29808"/>
    <lineage>
        <taxon>Eukaryota</taxon>
        <taxon>Viridiplantae</taxon>
        <taxon>Streptophyta</taxon>
        <taxon>Embryophyta</taxon>
        <taxon>Tracheophyta</taxon>
        <taxon>Spermatophyta</taxon>
        <taxon>Pinopsida</taxon>
        <taxon>Pinidae</taxon>
        <taxon>Conifers II</taxon>
        <taxon>Cupressales</taxon>
        <taxon>Taxaceae</taxon>
        <taxon>Taxus</taxon>
    </lineage>
</organism>
<feature type="non-terminal residue" evidence="8">
    <location>
        <position position="373"/>
    </location>
</feature>
<feature type="transmembrane region" description="Helical" evidence="6">
    <location>
        <begin position="20"/>
        <end position="42"/>
    </location>
</feature>
<comment type="subcellular location">
    <subcellularLocation>
        <location evidence="1 6">Membrane</location>
        <topology evidence="1 6">Multi-pass membrane protein</topology>
    </subcellularLocation>
</comment>
<feature type="transmembrane region" description="Helical" evidence="6">
    <location>
        <begin position="224"/>
        <end position="250"/>
    </location>
</feature>
<feature type="transmembrane region" description="Helical" evidence="6">
    <location>
        <begin position="49"/>
        <end position="67"/>
    </location>
</feature>
<evidence type="ECO:0000256" key="6">
    <source>
        <dbReference type="RuleBase" id="RU363077"/>
    </source>
</evidence>
<dbReference type="EMBL" id="JAHRHJ020000002">
    <property type="protein sequence ID" value="KAH9325033.1"/>
    <property type="molecule type" value="Genomic_DNA"/>
</dbReference>
<keyword evidence="5 6" id="KW-0472">Membrane</keyword>
<evidence type="ECO:0000259" key="7">
    <source>
        <dbReference type="Pfam" id="PF00892"/>
    </source>
</evidence>
<dbReference type="InterPro" id="IPR000620">
    <property type="entry name" value="EamA_dom"/>
</dbReference>
<comment type="caution">
    <text evidence="8">The sequence shown here is derived from an EMBL/GenBank/DDBJ whole genome shotgun (WGS) entry which is preliminary data.</text>
</comment>
<evidence type="ECO:0000313" key="9">
    <source>
        <dbReference type="Proteomes" id="UP000824469"/>
    </source>
</evidence>
<accession>A0AA38GNB3</accession>
<feature type="transmembrane region" description="Helical" evidence="6">
    <location>
        <begin position="262"/>
        <end position="286"/>
    </location>
</feature>
<dbReference type="PANTHER" id="PTHR31218">
    <property type="entry name" value="WAT1-RELATED PROTEIN"/>
    <property type="match status" value="1"/>
</dbReference>
<keyword evidence="4 6" id="KW-1133">Transmembrane helix</keyword>
<dbReference type="OMA" id="GCLSNFY"/>
<dbReference type="GO" id="GO:0022857">
    <property type="term" value="F:transmembrane transporter activity"/>
    <property type="evidence" value="ECO:0007669"/>
    <property type="project" value="InterPro"/>
</dbReference>
<feature type="transmembrane region" description="Helical" evidence="6">
    <location>
        <begin position="117"/>
        <end position="135"/>
    </location>
</feature>
<evidence type="ECO:0000256" key="1">
    <source>
        <dbReference type="ARBA" id="ARBA00004141"/>
    </source>
</evidence>
<gene>
    <name evidence="8" type="ORF">KI387_005211</name>
</gene>
<evidence type="ECO:0000256" key="2">
    <source>
        <dbReference type="ARBA" id="ARBA00007635"/>
    </source>
</evidence>
<feature type="domain" description="EamA" evidence="7">
    <location>
        <begin position="2"/>
        <end position="133"/>
    </location>
</feature>
<feature type="non-terminal residue" evidence="8">
    <location>
        <position position="1"/>
    </location>
</feature>
<sequence>FGYAGMAIITKISLNNGMSHYVLVVYRHVVASLILAPFAFFLERKLRPRITFPIFCQIFAMGLLGPVMDQNFYYLGLKYTSPTFAGAMNNLLPATTFVIALIFRMERVKIKEIRSQAKIVGTLVCVGGAMVMTLYKGAIVPMPWSLHEHYHSSNAVASHGSNSDMIKGCICLVTATLAWAALFVLQSSVLKKYCAQLSLATLICLMGTLQSIVITLAVERHSSAWAIGWDMNLLTVVYSGVVGSGIAYYVQGLCMRIKGPVFATAFIPLTMIISAIMDSIILHRRIYFGRINNIELKLLIDAQCSVVGGVVIVIGLYGVLWGKATDDKISASTGAHSQMLPISCSHIDKIKLGNMETASVSADKDNGELNIKN</sequence>
<dbReference type="Pfam" id="PF00892">
    <property type="entry name" value="EamA"/>
    <property type="match status" value="2"/>
</dbReference>
<feature type="transmembrane region" description="Helical" evidence="6">
    <location>
        <begin position="197"/>
        <end position="218"/>
    </location>
</feature>
<protein>
    <recommendedName>
        <fullName evidence="6">WAT1-related protein</fullName>
    </recommendedName>
</protein>
<comment type="similarity">
    <text evidence="2 6">Belongs to the drug/metabolite transporter (DMT) superfamily. Plant drug/metabolite exporter (P-DME) (TC 2.A.7.4) family.</text>
</comment>
<feature type="transmembrane region" description="Helical" evidence="6">
    <location>
        <begin position="298"/>
        <end position="320"/>
    </location>
</feature>
<proteinExistence type="inferred from homology"/>
<keyword evidence="3 6" id="KW-0812">Transmembrane</keyword>
<reference evidence="8 9" key="1">
    <citation type="journal article" date="2021" name="Nat. Plants">
        <title>The Taxus genome provides insights into paclitaxel biosynthesis.</title>
        <authorList>
            <person name="Xiong X."/>
            <person name="Gou J."/>
            <person name="Liao Q."/>
            <person name="Li Y."/>
            <person name="Zhou Q."/>
            <person name="Bi G."/>
            <person name="Li C."/>
            <person name="Du R."/>
            <person name="Wang X."/>
            <person name="Sun T."/>
            <person name="Guo L."/>
            <person name="Liang H."/>
            <person name="Lu P."/>
            <person name="Wu Y."/>
            <person name="Zhang Z."/>
            <person name="Ro D.K."/>
            <person name="Shang Y."/>
            <person name="Huang S."/>
            <person name="Yan J."/>
        </authorList>
    </citation>
    <scope>NUCLEOTIDE SEQUENCE [LARGE SCALE GENOMIC DNA]</scope>
    <source>
        <strain evidence="8">Ta-2019</strain>
    </source>
</reference>